<keyword evidence="12" id="KW-1185">Reference proteome</keyword>
<evidence type="ECO:0000256" key="6">
    <source>
        <dbReference type="ARBA" id="ARBA00022729"/>
    </source>
</evidence>
<comment type="function">
    <text evidence="1">Subunit of the oligosaccharyl transferase (OST) complex that catalyzes the initial transfer of a defined glycan (Glc(3)Man(9)GlcNAc(2) in eukaryotes) from the lipid carrier dolichol-pyrophosphate to an asparagine residue within an Asn-X-Ser/Thr consensus motif in nascent polypeptide chains, the first step in protein N-glycosylation. N-glycosylation occurs cotranslationally and the complex associates with the Sec61 complex at the channel-forming translocon complex that mediates protein translocation across the endoplasmic reticulum (ER). All subunits are required for a maximal enzyme activity.</text>
</comment>
<keyword evidence="7" id="KW-0256">Endoplasmic reticulum</keyword>
<evidence type="ECO:0000256" key="1">
    <source>
        <dbReference type="ARBA" id="ARBA00002791"/>
    </source>
</evidence>
<keyword evidence="6" id="KW-0732">Signal</keyword>
<dbReference type="Proteomes" id="UP001058974">
    <property type="component" value="Chromosome 2"/>
</dbReference>
<evidence type="ECO:0000256" key="2">
    <source>
        <dbReference type="ARBA" id="ARBA00004115"/>
    </source>
</evidence>
<evidence type="ECO:0000256" key="8">
    <source>
        <dbReference type="ARBA" id="ARBA00022989"/>
    </source>
</evidence>
<evidence type="ECO:0000256" key="5">
    <source>
        <dbReference type="ARBA" id="ARBA00022692"/>
    </source>
</evidence>
<evidence type="ECO:0000313" key="11">
    <source>
        <dbReference type="EMBL" id="KAI5432842.1"/>
    </source>
</evidence>
<dbReference type="PANTHER" id="PTHR21049">
    <property type="entry name" value="RIBOPHORIN I"/>
    <property type="match status" value="1"/>
</dbReference>
<protein>
    <submittedName>
        <fullName evidence="11">Uncharacterized protein</fullName>
    </submittedName>
</protein>
<evidence type="ECO:0000256" key="9">
    <source>
        <dbReference type="ARBA" id="ARBA00023136"/>
    </source>
</evidence>
<comment type="caution">
    <text evidence="11">The sequence shown here is derived from an EMBL/GenBank/DDBJ whole genome shotgun (WGS) entry which is preliminary data.</text>
</comment>
<sequence>MAYGEWILIAIWILLLLEAMLLKLTMGHIIISRADTSVNMVVSDKNRVHFLYNYQVGFLTDAIKFQAASNTPRSCQPFRGRILQRQQTTDNQLQNVGQRGQVMEQHQQQMMSFLAKAMHSPGFTAQFSQQQTESNRHVTRGDIQACKATRKSVNSSLKEITKELKSPVAFLQSSPQATPILPKVEEVIAKERDLQEKLMAKHSTVVDCYEKEISQV</sequence>
<dbReference type="PANTHER" id="PTHR21049:SF0">
    <property type="entry name" value="DOLICHYL-DIPHOSPHOOLIGOSACCHARIDE--PROTEIN GLYCOSYLTRANSFERASE SUBUNIT 1"/>
    <property type="match status" value="1"/>
</dbReference>
<organism evidence="11 12">
    <name type="scientific">Pisum sativum</name>
    <name type="common">Garden pea</name>
    <name type="synonym">Lathyrus oleraceus</name>
    <dbReference type="NCBI Taxonomy" id="3888"/>
    <lineage>
        <taxon>Eukaryota</taxon>
        <taxon>Viridiplantae</taxon>
        <taxon>Streptophyta</taxon>
        <taxon>Embryophyta</taxon>
        <taxon>Tracheophyta</taxon>
        <taxon>Spermatophyta</taxon>
        <taxon>Magnoliopsida</taxon>
        <taxon>eudicotyledons</taxon>
        <taxon>Gunneridae</taxon>
        <taxon>Pentapetalae</taxon>
        <taxon>rosids</taxon>
        <taxon>fabids</taxon>
        <taxon>Fabales</taxon>
        <taxon>Fabaceae</taxon>
        <taxon>Papilionoideae</taxon>
        <taxon>50 kb inversion clade</taxon>
        <taxon>NPAAA clade</taxon>
        <taxon>Hologalegina</taxon>
        <taxon>IRL clade</taxon>
        <taxon>Fabeae</taxon>
        <taxon>Lathyrus</taxon>
    </lineage>
</organism>
<name>A0A9D4Y4T2_PEA</name>
<evidence type="ECO:0000256" key="4">
    <source>
        <dbReference type="ARBA" id="ARBA00008905"/>
    </source>
</evidence>
<keyword evidence="5 10" id="KW-0812">Transmembrane</keyword>
<dbReference type="AlphaFoldDB" id="A0A9D4Y4T2"/>
<dbReference type="GO" id="GO:0018279">
    <property type="term" value="P:protein N-linked glycosylation via asparagine"/>
    <property type="evidence" value="ECO:0007669"/>
    <property type="project" value="TreeGrafter"/>
</dbReference>
<accession>A0A9D4Y4T2</accession>
<comment type="subcellular location">
    <subcellularLocation>
        <location evidence="2">Endoplasmic reticulum membrane</location>
        <topology evidence="2">Single-pass type I membrane protein</topology>
    </subcellularLocation>
</comment>
<dbReference type="InterPro" id="IPR007676">
    <property type="entry name" value="Ribophorin_I"/>
</dbReference>
<feature type="transmembrane region" description="Helical" evidence="10">
    <location>
        <begin position="6"/>
        <end position="24"/>
    </location>
</feature>
<dbReference type="GO" id="GO:0008250">
    <property type="term" value="C:oligosaccharyltransferase complex"/>
    <property type="evidence" value="ECO:0007669"/>
    <property type="project" value="TreeGrafter"/>
</dbReference>
<dbReference type="EMBL" id="JAMSHJ010000002">
    <property type="protein sequence ID" value="KAI5432842.1"/>
    <property type="molecule type" value="Genomic_DNA"/>
</dbReference>
<keyword evidence="8 10" id="KW-1133">Transmembrane helix</keyword>
<dbReference type="Gramene" id="Psat02G0023100-T1">
    <property type="protein sequence ID" value="KAI5432842.1"/>
    <property type="gene ID" value="KIW84_020231"/>
</dbReference>
<evidence type="ECO:0000313" key="12">
    <source>
        <dbReference type="Proteomes" id="UP001058974"/>
    </source>
</evidence>
<keyword evidence="9 10" id="KW-0472">Membrane</keyword>
<gene>
    <name evidence="11" type="ORF">KIW84_020231</name>
</gene>
<comment type="pathway">
    <text evidence="3">Protein modification; protein glycosylation.</text>
</comment>
<evidence type="ECO:0000256" key="3">
    <source>
        <dbReference type="ARBA" id="ARBA00004922"/>
    </source>
</evidence>
<proteinExistence type="inferred from homology"/>
<evidence type="ECO:0000256" key="7">
    <source>
        <dbReference type="ARBA" id="ARBA00022824"/>
    </source>
</evidence>
<evidence type="ECO:0000256" key="10">
    <source>
        <dbReference type="SAM" id="Phobius"/>
    </source>
</evidence>
<comment type="similarity">
    <text evidence="4">Belongs to the OST1 family.</text>
</comment>
<reference evidence="11 12" key="1">
    <citation type="journal article" date="2022" name="Nat. Genet.">
        <title>Improved pea reference genome and pan-genome highlight genomic features and evolutionary characteristics.</title>
        <authorList>
            <person name="Yang T."/>
            <person name="Liu R."/>
            <person name="Luo Y."/>
            <person name="Hu S."/>
            <person name="Wang D."/>
            <person name="Wang C."/>
            <person name="Pandey M.K."/>
            <person name="Ge S."/>
            <person name="Xu Q."/>
            <person name="Li N."/>
            <person name="Li G."/>
            <person name="Huang Y."/>
            <person name="Saxena R.K."/>
            <person name="Ji Y."/>
            <person name="Li M."/>
            <person name="Yan X."/>
            <person name="He Y."/>
            <person name="Liu Y."/>
            <person name="Wang X."/>
            <person name="Xiang C."/>
            <person name="Varshney R.K."/>
            <person name="Ding H."/>
            <person name="Gao S."/>
            <person name="Zong X."/>
        </authorList>
    </citation>
    <scope>NUCLEOTIDE SEQUENCE [LARGE SCALE GENOMIC DNA]</scope>
    <source>
        <strain evidence="11 12">cv. Zhongwan 6</strain>
    </source>
</reference>